<name>A0A0E9UAW6_ANGAN</name>
<protein>
    <submittedName>
        <fullName evidence="1">Uncharacterized protein</fullName>
    </submittedName>
</protein>
<reference evidence="1" key="1">
    <citation type="submission" date="2014-11" db="EMBL/GenBank/DDBJ databases">
        <authorList>
            <person name="Amaro Gonzalez C."/>
        </authorList>
    </citation>
    <scope>NUCLEOTIDE SEQUENCE</scope>
</reference>
<reference evidence="1" key="2">
    <citation type="journal article" date="2015" name="Fish Shellfish Immunol.">
        <title>Early steps in the European eel (Anguilla anguilla)-Vibrio vulnificus interaction in the gills: Role of the RtxA13 toxin.</title>
        <authorList>
            <person name="Callol A."/>
            <person name="Pajuelo D."/>
            <person name="Ebbesson L."/>
            <person name="Teles M."/>
            <person name="MacKenzie S."/>
            <person name="Amaro C."/>
        </authorList>
    </citation>
    <scope>NUCLEOTIDE SEQUENCE</scope>
</reference>
<proteinExistence type="predicted"/>
<sequence length="20" mass="2369">MSNRRTCVCVCVREKRECPV</sequence>
<organism evidence="1">
    <name type="scientific">Anguilla anguilla</name>
    <name type="common">European freshwater eel</name>
    <name type="synonym">Muraena anguilla</name>
    <dbReference type="NCBI Taxonomy" id="7936"/>
    <lineage>
        <taxon>Eukaryota</taxon>
        <taxon>Metazoa</taxon>
        <taxon>Chordata</taxon>
        <taxon>Craniata</taxon>
        <taxon>Vertebrata</taxon>
        <taxon>Euteleostomi</taxon>
        <taxon>Actinopterygii</taxon>
        <taxon>Neopterygii</taxon>
        <taxon>Teleostei</taxon>
        <taxon>Anguilliformes</taxon>
        <taxon>Anguillidae</taxon>
        <taxon>Anguilla</taxon>
    </lineage>
</organism>
<accession>A0A0E9UAW6</accession>
<dbReference type="EMBL" id="GBXM01045715">
    <property type="protein sequence ID" value="JAH62862.1"/>
    <property type="molecule type" value="Transcribed_RNA"/>
</dbReference>
<evidence type="ECO:0000313" key="1">
    <source>
        <dbReference type="EMBL" id="JAH62862.1"/>
    </source>
</evidence>
<dbReference type="AlphaFoldDB" id="A0A0E9UAW6"/>